<evidence type="ECO:0000256" key="4">
    <source>
        <dbReference type="ARBA" id="ARBA00022989"/>
    </source>
</evidence>
<dbReference type="FunCoup" id="B3RVW1">
    <property type="interactions" value="386"/>
</dbReference>
<feature type="non-terminal residue" evidence="11">
    <location>
        <position position="1"/>
    </location>
</feature>
<feature type="transmembrane region" description="Helical" evidence="9">
    <location>
        <begin position="35"/>
        <end position="62"/>
    </location>
</feature>
<dbReference type="GO" id="GO:0005886">
    <property type="term" value="C:plasma membrane"/>
    <property type="evidence" value="ECO:0000318"/>
    <property type="project" value="GO_Central"/>
</dbReference>
<evidence type="ECO:0000313" key="12">
    <source>
        <dbReference type="Proteomes" id="UP000009022"/>
    </source>
</evidence>
<feature type="transmembrane region" description="Helical" evidence="9">
    <location>
        <begin position="244"/>
        <end position="264"/>
    </location>
</feature>
<protein>
    <recommendedName>
        <fullName evidence="10">G-protein coupled receptors family 1 profile domain-containing protein</fullName>
    </recommendedName>
</protein>
<evidence type="ECO:0000256" key="8">
    <source>
        <dbReference type="ARBA" id="ARBA00023224"/>
    </source>
</evidence>
<dbReference type="FunFam" id="1.20.1070.10:FF:000460">
    <property type="entry name" value="Predicted protein"/>
    <property type="match status" value="1"/>
</dbReference>
<dbReference type="SUPFAM" id="SSF81321">
    <property type="entry name" value="Family A G protein-coupled receptor-like"/>
    <property type="match status" value="1"/>
</dbReference>
<dbReference type="OrthoDB" id="5951059at2759"/>
<keyword evidence="6 9" id="KW-0472">Membrane</keyword>
<dbReference type="InParanoid" id="B3RVW1"/>
<evidence type="ECO:0000256" key="9">
    <source>
        <dbReference type="SAM" id="Phobius"/>
    </source>
</evidence>
<gene>
    <name evidence="11" type="ORF">TRIADDRAFT_4188</name>
</gene>
<dbReference type="KEGG" id="tad:TRIADDRAFT_4188"/>
<feature type="transmembrane region" description="Helical" evidence="9">
    <location>
        <begin position="159"/>
        <end position="187"/>
    </location>
</feature>
<feature type="non-terminal residue" evidence="11">
    <location>
        <position position="279"/>
    </location>
</feature>
<evidence type="ECO:0000256" key="5">
    <source>
        <dbReference type="ARBA" id="ARBA00023040"/>
    </source>
</evidence>
<dbReference type="GO" id="GO:0007602">
    <property type="term" value="P:phototransduction"/>
    <property type="evidence" value="ECO:0000318"/>
    <property type="project" value="GO_Central"/>
</dbReference>
<dbReference type="PhylomeDB" id="B3RVW1"/>
<evidence type="ECO:0000256" key="1">
    <source>
        <dbReference type="ARBA" id="ARBA00004651"/>
    </source>
</evidence>
<dbReference type="Gene3D" id="1.20.1070.10">
    <property type="entry name" value="Rhodopsin 7-helix transmembrane proteins"/>
    <property type="match status" value="1"/>
</dbReference>
<reference evidence="11 12" key="1">
    <citation type="journal article" date="2008" name="Nature">
        <title>The Trichoplax genome and the nature of placozoans.</title>
        <authorList>
            <person name="Srivastava M."/>
            <person name="Begovic E."/>
            <person name="Chapman J."/>
            <person name="Putnam N.H."/>
            <person name="Hellsten U."/>
            <person name="Kawashima T."/>
            <person name="Kuo A."/>
            <person name="Mitros T."/>
            <person name="Salamov A."/>
            <person name="Carpenter M.L."/>
            <person name="Signorovitch A.Y."/>
            <person name="Moreno M.A."/>
            <person name="Kamm K."/>
            <person name="Grimwood J."/>
            <person name="Schmutz J."/>
            <person name="Shapiro H."/>
            <person name="Grigoriev I.V."/>
            <person name="Buss L.W."/>
            <person name="Schierwater B."/>
            <person name="Dellaporta S.L."/>
            <person name="Rokhsar D.S."/>
        </authorList>
    </citation>
    <scope>NUCLEOTIDE SEQUENCE [LARGE SCALE GENOMIC DNA]</scope>
    <source>
        <strain evidence="11 12">Grell-BS-1999</strain>
    </source>
</reference>
<feature type="transmembrane region" description="Helical" evidence="9">
    <location>
        <begin position="74"/>
        <end position="95"/>
    </location>
</feature>
<dbReference type="GO" id="GO:0007186">
    <property type="term" value="P:G protein-coupled receptor signaling pathway"/>
    <property type="evidence" value="ECO:0000318"/>
    <property type="project" value="GO_Central"/>
</dbReference>
<dbReference type="RefSeq" id="XP_002112099.1">
    <property type="nucleotide sequence ID" value="XM_002112063.1"/>
</dbReference>
<accession>B3RVW1</accession>
<dbReference type="PRINTS" id="PR00237">
    <property type="entry name" value="GPCRRHODOPSN"/>
</dbReference>
<dbReference type="Pfam" id="PF00001">
    <property type="entry name" value="7tm_1"/>
    <property type="match status" value="1"/>
</dbReference>
<comment type="subcellular location">
    <subcellularLocation>
        <location evidence="1">Cell membrane</location>
        <topology evidence="1">Multi-pass membrane protein</topology>
    </subcellularLocation>
</comment>
<keyword evidence="5" id="KW-0297">G-protein coupled receptor</keyword>
<keyword evidence="7" id="KW-0675">Receptor</keyword>
<keyword evidence="8" id="KW-0807">Transducer</keyword>
<evidence type="ECO:0000256" key="7">
    <source>
        <dbReference type="ARBA" id="ARBA00023170"/>
    </source>
</evidence>
<feature type="transmembrane region" description="Helical" evidence="9">
    <location>
        <begin position="6"/>
        <end position="23"/>
    </location>
</feature>
<feature type="transmembrane region" description="Helical" evidence="9">
    <location>
        <begin position="116"/>
        <end position="139"/>
    </location>
</feature>
<dbReference type="GO" id="GO:0008020">
    <property type="term" value="F:G protein-coupled photoreceptor activity"/>
    <property type="evidence" value="ECO:0000318"/>
    <property type="project" value="GO_Central"/>
</dbReference>
<dbReference type="OMA" id="ITIAMMS"/>
<dbReference type="PROSITE" id="PS50262">
    <property type="entry name" value="G_PROTEIN_RECEP_F1_2"/>
    <property type="match status" value="1"/>
</dbReference>
<dbReference type="eggNOG" id="KOG3656">
    <property type="taxonomic scope" value="Eukaryota"/>
</dbReference>
<organism evidence="11 12">
    <name type="scientific">Trichoplax adhaerens</name>
    <name type="common">Trichoplax reptans</name>
    <dbReference type="NCBI Taxonomy" id="10228"/>
    <lineage>
        <taxon>Eukaryota</taxon>
        <taxon>Metazoa</taxon>
        <taxon>Placozoa</taxon>
        <taxon>Uniplacotomia</taxon>
        <taxon>Trichoplacea</taxon>
        <taxon>Trichoplacidae</taxon>
        <taxon>Trichoplax</taxon>
    </lineage>
</organism>
<dbReference type="HOGENOM" id="CLU_009579_3_3_1"/>
<evidence type="ECO:0000313" key="11">
    <source>
        <dbReference type="EMBL" id="EDV26066.1"/>
    </source>
</evidence>
<dbReference type="InterPro" id="IPR017452">
    <property type="entry name" value="GPCR_Rhodpsn_7TM"/>
</dbReference>
<dbReference type="PANTHER" id="PTHR22752">
    <property type="entry name" value="G PROTEIN-COUPLED RECEPTOR"/>
    <property type="match status" value="1"/>
</dbReference>
<keyword evidence="3 9" id="KW-0812">Transmembrane</keyword>
<dbReference type="PANTHER" id="PTHR22752:SF14">
    <property type="entry name" value="G-PROTEIN COUPLED RECEPTORS FAMILY 1 PROFILE DOMAIN-CONTAINING PROTEIN"/>
    <property type="match status" value="1"/>
</dbReference>
<evidence type="ECO:0000259" key="10">
    <source>
        <dbReference type="PROSITE" id="PS50262"/>
    </source>
</evidence>
<keyword evidence="12" id="KW-1185">Reference proteome</keyword>
<dbReference type="Proteomes" id="UP000009022">
    <property type="component" value="Unassembled WGS sequence"/>
</dbReference>
<proteinExistence type="predicted"/>
<evidence type="ECO:0000256" key="2">
    <source>
        <dbReference type="ARBA" id="ARBA00022475"/>
    </source>
</evidence>
<sequence>KLTIHVLLLMIILIGNITAIAVVKSTQLLHRPTGWFILNLAITNFLSGLFLSPIIIITTATASRWSLGDGMCQWVGFVNSTLFTESIITIAMMSVDSYLAIVKPFRYHKWITHNRTLAMLIYSWLQSIVVSILPLIGWSRYTYHPSEAMCFVDIFVGTTFTFFLFGISFICPVIIIVILYILVLRVAVKKVGDMPLMTINQPPPEEKAVANIFIILGPFLACWLPYIIINIYRLVSNDKKFSPIALSIISTMTILNSAINPILYPRYSKNYRIGLGRLI</sequence>
<feature type="domain" description="G-protein coupled receptors family 1 profile" evidence="10">
    <location>
        <begin position="15"/>
        <end position="264"/>
    </location>
</feature>
<dbReference type="GO" id="GO:0071482">
    <property type="term" value="P:cellular response to light stimulus"/>
    <property type="evidence" value="ECO:0000318"/>
    <property type="project" value="GO_Central"/>
</dbReference>
<name>B3RVW1_TRIAD</name>
<dbReference type="AlphaFoldDB" id="B3RVW1"/>
<keyword evidence="2" id="KW-1003">Cell membrane</keyword>
<evidence type="ECO:0000256" key="3">
    <source>
        <dbReference type="ARBA" id="ARBA00022692"/>
    </source>
</evidence>
<evidence type="ECO:0000256" key="6">
    <source>
        <dbReference type="ARBA" id="ARBA00023136"/>
    </source>
</evidence>
<feature type="transmembrane region" description="Helical" evidence="9">
    <location>
        <begin position="208"/>
        <end position="232"/>
    </location>
</feature>
<dbReference type="EMBL" id="DS985244">
    <property type="protein sequence ID" value="EDV26066.1"/>
    <property type="molecule type" value="Genomic_DNA"/>
</dbReference>
<dbReference type="STRING" id="10228.B3RVW1"/>
<dbReference type="InterPro" id="IPR000276">
    <property type="entry name" value="GPCR_Rhodpsn"/>
</dbReference>
<keyword evidence="4 9" id="KW-1133">Transmembrane helix</keyword>
<dbReference type="CTD" id="6753312"/>
<dbReference type="GeneID" id="6753312"/>